<organism evidence="4">
    <name type="scientific">freshwater metagenome</name>
    <dbReference type="NCBI Taxonomy" id="449393"/>
    <lineage>
        <taxon>unclassified sequences</taxon>
        <taxon>metagenomes</taxon>
        <taxon>ecological metagenomes</taxon>
    </lineage>
</organism>
<name>A0A6J7JIF5_9ZZZZ</name>
<dbReference type="Gene3D" id="3.40.50.1820">
    <property type="entry name" value="alpha/beta hydrolase"/>
    <property type="match status" value="1"/>
</dbReference>
<evidence type="ECO:0000259" key="3">
    <source>
        <dbReference type="Pfam" id="PF02230"/>
    </source>
</evidence>
<dbReference type="Pfam" id="PF02230">
    <property type="entry name" value="Abhydrolase_2"/>
    <property type="match status" value="1"/>
</dbReference>
<gene>
    <name evidence="4" type="ORF">UFOPK3733_01414</name>
</gene>
<dbReference type="PANTHER" id="PTHR10655:SF17">
    <property type="entry name" value="LYSOPHOSPHOLIPASE-LIKE PROTEIN 1"/>
    <property type="match status" value="1"/>
</dbReference>
<reference evidence="4" key="1">
    <citation type="submission" date="2020-05" db="EMBL/GenBank/DDBJ databases">
        <authorList>
            <person name="Chiriac C."/>
            <person name="Salcher M."/>
            <person name="Ghai R."/>
            <person name="Kavagutti S V."/>
        </authorList>
    </citation>
    <scope>NUCLEOTIDE SEQUENCE</scope>
</reference>
<evidence type="ECO:0000256" key="2">
    <source>
        <dbReference type="ARBA" id="ARBA00022801"/>
    </source>
</evidence>
<feature type="domain" description="Phospholipase/carboxylesterase/thioesterase" evidence="3">
    <location>
        <begin position="13"/>
        <end position="197"/>
    </location>
</feature>
<evidence type="ECO:0000256" key="1">
    <source>
        <dbReference type="ARBA" id="ARBA00006499"/>
    </source>
</evidence>
<comment type="similarity">
    <text evidence="1">Belongs to the AB hydrolase superfamily. AB hydrolase 2 family.</text>
</comment>
<dbReference type="GO" id="GO:0016787">
    <property type="term" value="F:hydrolase activity"/>
    <property type="evidence" value="ECO:0007669"/>
    <property type="project" value="UniProtKB-KW"/>
</dbReference>
<dbReference type="InterPro" id="IPR003140">
    <property type="entry name" value="PLipase/COase/thioEstase"/>
</dbReference>
<dbReference type="SUPFAM" id="SSF53474">
    <property type="entry name" value="alpha/beta-Hydrolases"/>
    <property type="match status" value="1"/>
</dbReference>
<evidence type="ECO:0000313" key="4">
    <source>
        <dbReference type="EMBL" id="CAB4943136.1"/>
    </source>
</evidence>
<sequence>MSAPSESEPLELVLSGPEDADRMLFLLPGFGDRPERFLSRAMMFDPEASWRIVSPRPRIEHEENLCWYHVDENGPDLAEVTASIHAVDLAMSAALEASELTPDRLVLGGFSQGGALALNVALDRTVSIRPRAIAAISPYLLHRDEIDATRVEGIHALIVHGRHDAQVEQTRGRAAAKFLERSGAEVTWVDVEGGHHLGPVLLEPLGEWLTALDL</sequence>
<dbReference type="InterPro" id="IPR029058">
    <property type="entry name" value="AB_hydrolase_fold"/>
</dbReference>
<dbReference type="InterPro" id="IPR050565">
    <property type="entry name" value="LYPA1-2/EST-like"/>
</dbReference>
<keyword evidence="2" id="KW-0378">Hydrolase</keyword>
<dbReference type="AlphaFoldDB" id="A0A6J7JIF5"/>
<dbReference type="EMBL" id="CAFBNC010000075">
    <property type="protein sequence ID" value="CAB4943136.1"/>
    <property type="molecule type" value="Genomic_DNA"/>
</dbReference>
<protein>
    <submittedName>
        <fullName evidence="4">Unannotated protein</fullName>
    </submittedName>
</protein>
<accession>A0A6J7JIF5</accession>
<proteinExistence type="inferred from homology"/>
<dbReference type="PANTHER" id="PTHR10655">
    <property type="entry name" value="LYSOPHOSPHOLIPASE-RELATED"/>
    <property type="match status" value="1"/>
</dbReference>